<evidence type="ECO:0000256" key="2">
    <source>
        <dbReference type="SAM" id="Phobius"/>
    </source>
</evidence>
<feature type="region of interest" description="Disordered" evidence="1">
    <location>
        <begin position="1"/>
        <end position="74"/>
    </location>
</feature>
<dbReference type="PATRIC" id="fig|518635.17.peg.1282"/>
<dbReference type="eggNOG" id="ENOG5031K74">
    <property type="taxonomic scope" value="Bacteria"/>
</dbReference>
<dbReference type="KEGG" id="bang:BBAG_1215"/>
<protein>
    <recommendedName>
        <fullName evidence="5">M-like protein Szp3</fullName>
    </recommendedName>
</protein>
<keyword evidence="4" id="KW-1185">Reference proteome</keyword>
<sequence length="328" mass="34846">MDEQKTQPIAVPASPAQTGQQTTADTQPLPQHSQQSQYTQQSQYPQYGEPQYQNAQYQPASYSPQPQQNAPAPVPAKRRRWSIIIAVIAVITIVASLVGAYVYHSRHEQALSDCRNAVSEFTQVRKELLDTGGSSSQIQQLLRNMLGVSDILDAAADASSSAEQTVSAEGCAANATITQLNLVKDTVASATDSLRTSIDSLKKDASKLAAGGSSSRQDADGGSSTGKKDTGSGSTGDGTDSTLEQSRKELQSTIDSARTLLDQLNNSELNNTLKQLASNALSTGLKAAQNLANDQTIMDSHAYETAKSTLEQAISAAKQWLESQAANQ</sequence>
<feature type="compositionally biased region" description="Low complexity" evidence="1">
    <location>
        <begin position="55"/>
        <end position="71"/>
    </location>
</feature>
<dbReference type="RefSeq" id="WP_003827063.1">
    <property type="nucleotide sequence ID" value="NZ_AP012322.1"/>
</dbReference>
<dbReference type="Proteomes" id="UP000006408">
    <property type="component" value="Unassembled WGS sequence"/>
</dbReference>
<proteinExistence type="predicted"/>
<dbReference type="SUPFAM" id="SSF81995">
    <property type="entry name" value="beta-sandwich domain of Sec23/24"/>
    <property type="match status" value="1"/>
</dbReference>
<dbReference type="GeneID" id="42865538"/>
<dbReference type="HOGENOM" id="CLU_1044538_0_0_11"/>
<feature type="region of interest" description="Disordered" evidence="1">
    <location>
        <begin position="207"/>
        <end position="247"/>
    </location>
</feature>
<accession>C4FGC1</accession>
<organism evidence="3 4">
    <name type="scientific">Bifidobacterium angulatum DSM 20098 = JCM 7096</name>
    <dbReference type="NCBI Taxonomy" id="518635"/>
    <lineage>
        <taxon>Bacteria</taxon>
        <taxon>Bacillati</taxon>
        <taxon>Actinomycetota</taxon>
        <taxon>Actinomycetes</taxon>
        <taxon>Bifidobacteriales</taxon>
        <taxon>Bifidobacteriaceae</taxon>
        <taxon>Bifidobacterium</taxon>
    </lineage>
</organism>
<feature type="compositionally biased region" description="Low complexity" evidence="1">
    <location>
        <begin position="16"/>
        <end position="47"/>
    </location>
</feature>
<keyword evidence="2" id="KW-0812">Transmembrane</keyword>
<comment type="caution">
    <text evidence="3">The sequence shown here is derived from an EMBL/GenBank/DDBJ whole genome shotgun (WGS) entry which is preliminary data.</text>
</comment>
<reference evidence="3" key="1">
    <citation type="submission" date="2009-04" db="EMBL/GenBank/DDBJ databases">
        <authorList>
            <person name="Weinstock G."/>
            <person name="Sodergren E."/>
            <person name="Clifton S."/>
            <person name="Fulton L."/>
            <person name="Fulton B."/>
            <person name="Courtney L."/>
            <person name="Fronick C."/>
            <person name="Harrison M."/>
            <person name="Strong C."/>
            <person name="Farmer C."/>
            <person name="Delahaunty K."/>
            <person name="Markovic C."/>
            <person name="Hall O."/>
            <person name="Minx P."/>
            <person name="Tomlinson C."/>
            <person name="Mitreva M."/>
            <person name="Nelson J."/>
            <person name="Hou S."/>
            <person name="Wollam A."/>
            <person name="Pepin K.H."/>
            <person name="Johnson M."/>
            <person name="Bhonagiri V."/>
            <person name="Nash W.E."/>
            <person name="Warren W."/>
            <person name="Chinwalla A."/>
            <person name="Mardis E.R."/>
            <person name="Wilson R.K."/>
        </authorList>
    </citation>
    <scope>NUCLEOTIDE SEQUENCE [LARGE SCALE GENOMIC DNA]</scope>
    <source>
        <strain evidence="3">DSM 20098</strain>
    </source>
</reference>
<dbReference type="EMBL" id="ABYS02000009">
    <property type="protein sequence ID" value="EEP20817.1"/>
    <property type="molecule type" value="Genomic_DNA"/>
</dbReference>
<evidence type="ECO:0000313" key="4">
    <source>
        <dbReference type="Proteomes" id="UP000006408"/>
    </source>
</evidence>
<evidence type="ECO:0008006" key="5">
    <source>
        <dbReference type="Google" id="ProtNLM"/>
    </source>
</evidence>
<name>C4FGC1_9BIFI</name>
<evidence type="ECO:0000313" key="3">
    <source>
        <dbReference type="EMBL" id="EEP20817.1"/>
    </source>
</evidence>
<dbReference type="AlphaFoldDB" id="C4FGC1"/>
<feature type="transmembrane region" description="Helical" evidence="2">
    <location>
        <begin position="83"/>
        <end position="103"/>
    </location>
</feature>
<keyword evidence="2" id="KW-1133">Transmembrane helix</keyword>
<gene>
    <name evidence="3" type="ORF">BIFANG_03390</name>
</gene>
<keyword evidence="2" id="KW-0472">Membrane</keyword>
<evidence type="ECO:0000256" key="1">
    <source>
        <dbReference type="SAM" id="MobiDB-lite"/>
    </source>
</evidence>